<gene>
    <name evidence="1" type="ORF">SDC9_114121</name>
</gene>
<reference evidence="1" key="1">
    <citation type="submission" date="2019-08" db="EMBL/GenBank/DDBJ databases">
        <authorList>
            <person name="Kucharzyk K."/>
            <person name="Murdoch R.W."/>
            <person name="Higgins S."/>
            <person name="Loffler F."/>
        </authorList>
    </citation>
    <scope>NUCLEOTIDE SEQUENCE</scope>
</reference>
<sequence>MVGETFGGTDNFVVNTAATYKTVKFEVTWTGSKASAIKVTFTK</sequence>
<dbReference type="AlphaFoldDB" id="A0A645BZQ9"/>
<dbReference type="EMBL" id="VSSQ01021552">
    <property type="protein sequence ID" value="MPM67204.1"/>
    <property type="molecule type" value="Genomic_DNA"/>
</dbReference>
<comment type="caution">
    <text evidence="1">The sequence shown here is derived from an EMBL/GenBank/DDBJ whole genome shotgun (WGS) entry which is preliminary data.</text>
</comment>
<proteinExistence type="predicted"/>
<accession>A0A645BZQ9</accession>
<protein>
    <submittedName>
        <fullName evidence="1">Uncharacterized protein</fullName>
    </submittedName>
</protein>
<evidence type="ECO:0000313" key="1">
    <source>
        <dbReference type="EMBL" id="MPM67204.1"/>
    </source>
</evidence>
<name>A0A645BZQ9_9ZZZZ</name>
<organism evidence="1">
    <name type="scientific">bioreactor metagenome</name>
    <dbReference type="NCBI Taxonomy" id="1076179"/>
    <lineage>
        <taxon>unclassified sequences</taxon>
        <taxon>metagenomes</taxon>
        <taxon>ecological metagenomes</taxon>
    </lineage>
</organism>